<dbReference type="EMBL" id="CAJNOJ010000027">
    <property type="protein sequence ID" value="CAF0875269.1"/>
    <property type="molecule type" value="Genomic_DNA"/>
</dbReference>
<evidence type="ECO:0000256" key="1">
    <source>
        <dbReference type="SAM" id="MobiDB-lite"/>
    </source>
</evidence>
<evidence type="ECO:0000313" key="5">
    <source>
        <dbReference type="Proteomes" id="UP000663852"/>
    </source>
</evidence>
<feature type="region of interest" description="Disordered" evidence="1">
    <location>
        <begin position="94"/>
        <end position="120"/>
    </location>
</feature>
<dbReference type="Proteomes" id="UP000663828">
    <property type="component" value="Unassembled WGS sequence"/>
</dbReference>
<name>A0A813Y415_ADIRI</name>
<dbReference type="OrthoDB" id="10018079at2759"/>
<organism evidence="2 5">
    <name type="scientific">Adineta ricciae</name>
    <name type="common">Rotifer</name>
    <dbReference type="NCBI Taxonomy" id="249248"/>
    <lineage>
        <taxon>Eukaryota</taxon>
        <taxon>Metazoa</taxon>
        <taxon>Spiralia</taxon>
        <taxon>Gnathifera</taxon>
        <taxon>Rotifera</taxon>
        <taxon>Eurotatoria</taxon>
        <taxon>Bdelloidea</taxon>
        <taxon>Adinetida</taxon>
        <taxon>Adinetidae</taxon>
        <taxon>Adineta</taxon>
    </lineage>
</organism>
<evidence type="ECO:0000313" key="4">
    <source>
        <dbReference type="Proteomes" id="UP000663828"/>
    </source>
</evidence>
<gene>
    <name evidence="2" type="ORF">EDS130_LOCUS8500</name>
    <name evidence="3" type="ORF">XAT740_LOCUS61992</name>
</gene>
<keyword evidence="4" id="KW-1185">Reference proteome</keyword>
<evidence type="ECO:0000313" key="2">
    <source>
        <dbReference type="EMBL" id="CAF0875269.1"/>
    </source>
</evidence>
<feature type="compositionally biased region" description="Low complexity" evidence="1">
    <location>
        <begin position="106"/>
        <end position="119"/>
    </location>
</feature>
<proteinExistence type="predicted"/>
<dbReference type="Proteomes" id="UP000663852">
    <property type="component" value="Unassembled WGS sequence"/>
</dbReference>
<sequence>MKRVHTLEREIIKEDEVFALEKQEDSFPVKPNFNWNEINLEDLLEVHQLNSNDFFEQLINYICQKKRKSVAKLEESIDSEHMCSCDGDPWPNDQPIAKIESNDKTSNQSNDKLSSSSFSIEQTSNQPTVYRTASAIIHCLITDVLSNRLATNEQSLSVENILRSLFKVDKTTSTHSLLSISPIV</sequence>
<reference evidence="2" key="1">
    <citation type="submission" date="2021-02" db="EMBL/GenBank/DDBJ databases">
        <authorList>
            <person name="Nowell W R."/>
        </authorList>
    </citation>
    <scope>NUCLEOTIDE SEQUENCE</scope>
</reference>
<dbReference type="EMBL" id="CAJNOR010016899">
    <property type="protein sequence ID" value="CAF1686202.1"/>
    <property type="molecule type" value="Genomic_DNA"/>
</dbReference>
<protein>
    <submittedName>
        <fullName evidence="2">Uncharacterized protein</fullName>
    </submittedName>
</protein>
<dbReference type="AlphaFoldDB" id="A0A813Y415"/>
<evidence type="ECO:0000313" key="3">
    <source>
        <dbReference type="EMBL" id="CAF1686202.1"/>
    </source>
</evidence>
<comment type="caution">
    <text evidence="2">The sequence shown here is derived from an EMBL/GenBank/DDBJ whole genome shotgun (WGS) entry which is preliminary data.</text>
</comment>
<accession>A0A813Y415</accession>